<gene>
    <name evidence="2" type="ORF">CHR53_13165</name>
</gene>
<reference evidence="2 3" key="1">
    <citation type="submission" date="2017-07" db="EMBL/GenBank/DDBJ databases">
        <title>The complete genome sequence of Bacillus mesonae strain H20-5, an efficient strain improving plant abiotic stress resistance.</title>
        <authorList>
            <person name="Kim S.Y."/>
            <person name="Song H."/>
            <person name="Sang M.K."/>
            <person name="Weon H.-Y."/>
            <person name="Song J."/>
        </authorList>
    </citation>
    <scope>NUCLEOTIDE SEQUENCE [LARGE SCALE GENOMIC DNA]</scope>
    <source>
        <strain evidence="2 3">H20-5</strain>
    </source>
</reference>
<evidence type="ECO:0000256" key="1">
    <source>
        <dbReference type="SAM" id="Phobius"/>
    </source>
</evidence>
<protein>
    <submittedName>
        <fullName evidence="2">Uncharacterized protein</fullName>
    </submittedName>
</protein>
<dbReference type="RefSeq" id="WP_066398694.1">
    <property type="nucleotide sequence ID" value="NZ_CP022572.1"/>
</dbReference>
<sequence length="64" mass="7052">MKILYALVILILIIAGICTLLLTGKGDQDYRGAVKKNTKNLTLIYAVIITLSFIALGVYISYFV</sequence>
<feature type="transmembrane region" description="Helical" evidence="1">
    <location>
        <begin position="43"/>
        <end position="62"/>
    </location>
</feature>
<name>A0A3Q9QZ47_9BACI</name>
<dbReference type="STRING" id="1193713.GCA_001636315_05070"/>
<keyword evidence="1" id="KW-1133">Transmembrane helix</keyword>
<dbReference type="OrthoDB" id="2930540at2"/>
<dbReference type="Proteomes" id="UP000282892">
    <property type="component" value="Chromosome"/>
</dbReference>
<keyword evidence="1" id="KW-0812">Transmembrane</keyword>
<evidence type="ECO:0000313" key="2">
    <source>
        <dbReference type="EMBL" id="AZU62155.1"/>
    </source>
</evidence>
<keyword evidence="3" id="KW-1185">Reference proteome</keyword>
<dbReference type="KEGG" id="nmk:CHR53_13165"/>
<organism evidence="2 3">
    <name type="scientific">Neobacillus mesonae</name>
    <dbReference type="NCBI Taxonomy" id="1193713"/>
    <lineage>
        <taxon>Bacteria</taxon>
        <taxon>Bacillati</taxon>
        <taxon>Bacillota</taxon>
        <taxon>Bacilli</taxon>
        <taxon>Bacillales</taxon>
        <taxon>Bacillaceae</taxon>
        <taxon>Neobacillus</taxon>
    </lineage>
</organism>
<keyword evidence="1" id="KW-0472">Membrane</keyword>
<dbReference type="AlphaFoldDB" id="A0A3Q9QZ47"/>
<proteinExistence type="predicted"/>
<feature type="transmembrane region" description="Helical" evidence="1">
    <location>
        <begin position="6"/>
        <end position="23"/>
    </location>
</feature>
<accession>A0A3Q9QZ47</accession>
<dbReference type="EMBL" id="CP022572">
    <property type="protein sequence ID" value="AZU62155.1"/>
    <property type="molecule type" value="Genomic_DNA"/>
</dbReference>
<evidence type="ECO:0000313" key="3">
    <source>
        <dbReference type="Proteomes" id="UP000282892"/>
    </source>
</evidence>